<dbReference type="Pfam" id="PF00498">
    <property type="entry name" value="FHA"/>
    <property type="match status" value="1"/>
</dbReference>
<feature type="region of interest" description="Disordered" evidence="4">
    <location>
        <begin position="743"/>
        <end position="911"/>
    </location>
</feature>
<feature type="region of interest" description="Disordered" evidence="4">
    <location>
        <begin position="96"/>
        <end position="184"/>
    </location>
</feature>
<dbReference type="PRINTS" id="PR01217">
    <property type="entry name" value="PRICHEXTENSN"/>
</dbReference>
<dbReference type="PROSITE" id="PS00658">
    <property type="entry name" value="FORK_HEAD_2"/>
    <property type="match status" value="1"/>
</dbReference>
<feature type="compositionally biased region" description="Polar residues" evidence="4">
    <location>
        <begin position="103"/>
        <end position="120"/>
    </location>
</feature>
<dbReference type="GO" id="GO:0003700">
    <property type="term" value="F:DNA-binding transcription factor activity"/>
    <property type="evidence" value="ECO:0007669"/>
    <property type="project" value="InterPro"/>
</dbReference>
<feature type="compositionally biased region" description="Basic and acidic residues" evidence="4">
    <location>
        <begin position="463"/>
        <end position="476"/>
    </location>
</feature>
<dbReference type="Pfam" id="PF00250">
    <property type="entry name" value="Forkhead"/>
    <property type="match status" value="1"/>
</dbReference>
<dbReference type="Proteomes" id="UP001161757">
    <property type="component" value="Unassembled WGS sequence"/>
</dbReference>
<dbReference type="Gene3D" id="2.60.200.20">
    <property type="match status" value="1"/>
</dbReference>
<feature type="compositionally biased region" description="Low complexity" evidence="4">
    <location>
        <begin position="254"/>
        <end position="265"/>
    </location>
</feature>
<dbReference type="InterPro" id="IPR030456">
    <property type="entry name" value="TF_fork_head_CS_2"/>
</dbReference>
<dbReference type="InterPro" id="IPR001766">
    <property type="entry name" value="Fork_head_dom"/>
</dbReference>
<evidence type="ECO:0000256" key="4">
    <source>
        <dbReference type="SAM" id="MobiDB-lite"/>
    </source>
</evidence>
<evidence type="ECO:0000256" key="1">
    <source>
        <dbReference type="ARBA" id="ARBA00023125"/>
    </source>
</evidence>
<feature type="region of interest" description="Disordered" evidence="4">
    <location>
        <begin position="1"/>
        <end position="74"/>
    </location>
</feature>
<keyword evidence="2 3" id="KW-0539">Nucleus</keyword>
<dbReference type="SUPFAM" id="SSF46785">
    <property type="entry name" value="Winged helix' DNA-binding domain"/>
    <property type="match status" value="1"/>
</dbReference>
<feature type="compositionally biased region" description="Basic residues" evidence="4">
    <location>
        <begin position="598"/>
        <end position="607"/>
    </location>
</feature>
<feature type="compositionally biased region" description="Low complexity" evidence="4">
    <location>
        <begin position="477"/>
        <end position="488"/>
    </location>
</feature>
<dbReference type="InterPro" id="IPR008984">
    <property type="entry name" value="SMAD_FHA_dom_sf"/>
</dbReference>
<dbReference type="SUPFAM" id="SSF49879">
    <property type="entry name" value="SMAD/FHA domain"/>
    <property type="match status" value="1"/>
</dbReference>
<sequence>MSSQTIATSTRGLPDFSSGPLDLPDFPEPTWADSDTSNPRDDAKQHADMEQHAPEQSPTTERKPYVEMDHQQRSQAVGNLLAALAPISPTQTAIATADANAESLPNNDSVTLKPTVTDDNLNPAADSHATTEATNDPVDSNISSISLPPLPPLSNDEFLDGNPQPSFSPTLAAQSTEQISQVQPDSAVLPLTSRMGSLSPAATPGPMPERREIEAFAKIEFEDGNYYITTYACELGRDAFAYRAALARAEEARQAQQDRAQSSSGRRSEGIPRPNDSQVQGSVVSEAGGFGGVDDGVVLQDGERRESDPMHSQSSERSGGSVVKPQEVLINPPLIPFDYHKMAERQAQFEQQNDIAADNEQPAPVTADHIPDAHNCPLIPIHAMRNFQKSEVENHRSISRRHVKIQWDFDKDCFMMKVLGRNGAFLDDQYLPRGGVKRLRDGSRIQISNVWMTFRLPNQQAEHASEDSDHDNRVRESPSAQPSATPTPNEQDRSVSPSRTGKTRTKIILNTAQKPSPTLADPVIGPDGQPLPPRKRGPGRPPKDGIMSTRERREREKAQRLAEAKAANGGKTPPPMLKGKFPKPIIKEEVVTPDSKPEKRKYKKRKRPGEEGDIMQSIEGGEVDVPSETEKVPVKKARQSKSPSPEYPPAESLTEEQLARPSEPYARLIYDILIDIHPKALPLKQIYRALKLKFPFFVHRVDSEGWQSSVRHNLNQEWNKLFEKGEKEGKGFAWKAIPGALQPQAERRRAAQQAAANKPKPPPTPRQQPPPGSHAPLNWQNTPFPQQNGMPPRGPPPFFVQGPHGPMPPPPNGMPWPPPPPPGGLPPSGTPNANGHVPPHMQPGQNPPPFYPPSQNGRPPFPPQPPSQGGTSQPTAAQGQGQPRPSSATATPGPPPPIMSSSSASRNMPCTTDGLLAIRRFENAMYDQVRDPAKIEEWQKVFASVKRRLLHGAPQSSLPNGETKEELTIMEHVRRFIERFKNPNFVGFSSVEQPRGTASPAPAAASVVSNPAETPAQSQPPAVPAASTPASAIPTPVPAAAVPATPEPPKAEAPHKTDVSGSTSQAQPPTAVESKVGVVDSQQVQNAVNEPAKPAAPAVPAESHEQPIKKEGVEGTVTKPEPVEPQQSATLRDKPPGDGARSTPNANAT</sequence>
<dbReference type="PANTHER" id="PTHR21712:SF29">
    <property type="entry name" value="PRE-RRNA-PROCESSING PROTEIN FHL1"/>
    <property type="match status" value="1"/>
</dbReference>
<dbReference type="PANTHER" id="PTHR21712">
    <property type="entry name" value="PRE-RRNA-PROCESSING PROTEIN FHL1"/>
    <property type="match status" value="1"/>
</dbReference>
<dbReference type="PROSITE" id="PS50006">
    <property type="entry name" value="FHA_DOMAIN"/>
    <property type="match status" value="1"/>
</dbReference>
<feature type="DNA-binding region" description="Fork-head" evidence="3">
    <location>
        <begin position="660"/>
        <end position="751"/>
    </location>
</feature>
<dbReference type="InterPro" id="IPR045178">
    <property type="entry name" value="Fhl1/FHA1"/>
</dbReference>
<comment type="subcellular location">
    <subcellularLocation>
        <location evidence="3">Nucleus</location>
    </subcellularLocation>
</comment>
<feature type="region of interest" description="Disordered" evidence="4">
    <location>
        <begin position="991"/>
        <end position="1149"/>
    </location>
</feature>
<gene>
    <name evidence="7" type="ORF">HRR80_008851</name>
</gene>
<proteinExistence type="predicted"/>
<feature type="compositionally biased region" description="Pro residues" evidence="4">
    <location>
        <begin position="805"/>
        <end position="829"/>
    </location>
</feature>
<name>A0AAN6EL05_EXODE</name>
<feature type="compositionally biased region" description="Polar residues" evidence="4">
    <location>
        <begin position="778"/>
        <end position="789"/>
    </location>
</feature>
<feature type="compositionally biased region" description="Basic and acidic residues" evidence="4">
    <location>
        <begin position="1102"/>
        <end position="1113"/>
    </location>
</feature>
<keyword evidence="1 3" id="KW-0238">DNA-binding</keyword>
<dbReference type="SMART" id="SM00339">
    <property type="entry name" value="FH"/>
    <property type="match status" value="1"/>
</dbReference>
<evidence type="ECO:0000259" key="5">
    <source>
        <dbReference type="PROSITE" id="PS50006"/>
    </source>
</evidence>
<feature type="compositionally biased region" description="Polar residues" evidence="4">
    <location>
        <begin position="128"/>
        <end position="138"/>
    </location>
</feature>
<dbReference type="InterPro" id="IPR036388">
    <property type="entry name" value="WH-like_DNA-bd_sf"/>
</dbReference>
<feature type="compositionally biased region" description="Basic and acidic residues" evidence="4">
    <location>
        <begin position="1049"/>
        <end position="1058"/>
    </location>
</feature>
<dbReference type="InterPro" id="IPR000253">
    <property type="entry name" value="FHA_dom"/>
</dbReference>
<feature type="region of interest" description="Disordered" evidence="4">
    <location>
        <begin position="253"/>
        <end position="325"/>
    </location>
</feature>
<feature type="compositionally biased region" description="Basic and acidic residues" evidence="4">
    <location>
        <begin position="60"/>
        <end position="72"/>
    </location>
</feature>
<comment type="caution">
    <text evidence="7">The sequence shown here is derived from an EMBL/GenBank/DDBJ whole genome shotgun (WGS) entry which is preliminary data.</text>
</comment>
<organism evidence="7 8">
    <name type="scientific">Exophiala dermatitidis</name>
    <name type="common">Black yeast-like fungus</name>
    <name type="synonym">Wangiella dermatitidis</name>
    <dbReference type="NCBI Taxonomy" id="5970"/>
    <lineage>
        <taxon>Eukaryota</taxon>
        <taxon>Fungi</taxon>
        <taxon>Dikarya</taxon>
        <taxon>Ascomycota</taxon>
        <taxon>Pezizomycotina</taxon>
        <taxon>Eurotiomycetes</taxon>
        <taxon>Chaetothyriomycetidae</taxon>
        <taxon>Chaetothyriales</taxon>
        <taxon>Herpotrichiellaceae</taxon>
        <taxon>Exophiala</taxon>
    </lineage>
</organism>
<feature type="compositionally biased region" description="Polar residues" evidence="4">
    <location>
        <begin position="163"/>
        <end position="184"/>
    </location>
</feature>
<evidence type="ECO:0000313" key="8">
    <source>
        <dbReference type="Proteomes" id="UP001161757"/>
    </source>
</evidence>
<dbReference type="EMBL" id="JAJGCB010000028">
    <property type="protein sequence ID" value="KAJ8987108.1"/>
    <property type="molecule type" value="Genomic_DNA"/>
</dbReference>
<dbReference type="GO" id="GO:0043565">
    <property type="term" value="F:sequence-specific DNA binding"/>
    <property type="evidence" value="ECO:0007669"/>
    <property type="project" value="InterPro"/>
</dbReference>
<feature type="domain" description="Fork-head" evidence="6">
    <location>
        <begin position="660"/>
        <end position="751"/>
    </location>
</feature>
<feature type="compositionally biased region" description="Polar residues" evidence="4">
    <location>
        <begin position="1"/>
        <end position="11"/>
    </location>
</feature>
<feature type="domain" description="FHA" evidence="5">
    <location>
        <begin position="394"/>
        <end position="431"/>
    </location>
</feature>
<feature type="compositionally biased region" description="Basic and acidic residues" evidence="4">
    <location>
        <begin position="549"/>
        <end position="563"/>
    </location>
</feature>
<feature type="compositionally biased region" description="Basic and acidic residues" evidence="4">
    <location>
        <begin position="38"/>
        <end position="53"/>
    </location>
</feature>
<evidence type="ECO:0000259" key="6">
    <source>
        <dbReference type="PROSITE" id="PS50039"/>
    </source>
</evidence>
<evidence type="ECO:0000313" key="7">
    <source>
        <dbReference type="EMBL" id="KAJ8987108.1"/>
    </source>
</evidence>
<protein>
    <submittedName>
        <fullName evidence="7">Uncharacterized protein</fullName>
    </submittedName>
</protein>
<feature type="compositionally biased region" description="Polar residues" evidence="4">
    <location>
        <begin position="1059"/>
        <end position="1068"/>
    </location>
</feature>
<dbReference type="InterPro" id="IPR036390">
    <property type="entry name" value="WH_DNA-bd_sf"/>
</dbReference>
<dbReference type="GO" id="GO:0060962">
    <property type="term" value="P:regulation of ribosomal protein gene transcription by RNA polymerase II"/>
    <property type="evidence" value="ECO:0007669"/>
    <property type="project" value="InterPro"/>
</dbReference>
<evidence type="ECO:0000256" key="2">
    <source>
        <dbReference type="ARBA" id="ARBA00023242"/>
    </source>
</evidence>
<feature type="compositionally biased region" description="Low complexity" evidence="4">
    <location>
        <begin position="1086"/>
        <end position="1101"/>
    </location>
</feature>
<feature type="region of interest" description="Disordered" evidence="4">
    <location>
        <begin position="460"/>
        <end position="658"/>
    </location>
</feature>
<feature type="compositionally biased region" description="Pro residues" evidence="4">
    <location>
        <begin position="759"/>
        <end position="773"/>
    </location>
</feature>
<reference evidence="7" key="1">
    <citation type="submission" date="2023-01" db="EMBL/GenBank/DDBJ databases">
        <title>Exophiala dermititidis isolated from Cystic Fibrosis Patient.</title>
        <authorList>
            <person name="Kurbessoian T."/>
            <person name="Crocker A."/>
            <person name="Murante D."/>
            <person name="Hogan D.A."/>
            <person name="Stajich J.E."/>
        </authorList>
    </citation>
    <scope>NUCLEOTIDE SEQUENCE</scope>
    <source>
        <strain evidence="7">Ex8</strain>
    </source>
</reference>
<dbReference type="PROSITE" id="PS50039">
    <property type="entry name" value="FORK_HEAD_3"/>
    <property type="match status" value="1"/>
</dbReference>
<dbReference type="AlphaFoldDB" id="A0AAN6EL05"/>
<evidence type="ECO:0000256" key="3">
    <source>
        <dbReference type="PROSITE-ProRule" id="PRU00089"/>
    </source>
</evidence>
<dbReference type="Gene3D" id="1.10.10.10">
    <property type="entry name" value="Winged helix-like DNA-binding domain superfamily/Winged helix DNA-binding domain"/>
    <property type="match status" value="1"/>
</dbReference>
<accession>A0AAN6EL05</accession>
<feature type="compositionally biased region" description="Low complexity" evidence="4">
    <location>
        <begin position="998"/>
        <end position="1044"/>
    </location>
</feature>
<dbReference type="GO" id="GO:0005634">
    <property type="term" value="C:nucleus"/>
    <property type="evidence" value="ECO:0007669"/>
    <property type="project" value="UniProtKB-SubCell"/>
</dbReference>